<dbReference type="EMBL" id="BOOY01000020">
    <property type="protein sequence ID" value="GIJ03426.1"/>
    <property type="molecule type" value="Genomic_DNA"/>
</dbReference>
<evidence type="ECO:0000313" key="2">
    <source>
        <dbReference type="Proteomes" id="UP000652013"/>
    </source>
</evidence>
<dbReference type="Proteomes" id="UP000652013">
    <property type="component" value="Unassembled WGS sequence"/>
</dbReference>
<proteinExistence type="predicted"/>
<dbReference type="RefSeq" id="WP_203938701.1">
    <property type="nucleotide sequence ID" value="NZ_BAAAGJ010000005.1"/>
</dbReference>
<sequence length="244" mass="25947">MPHRLAREPAVAVFAAAVRPLARALYVGGSLASGDYRPGISDVDAVAVVAAAPPDDALTALHRRAGAPKLHCAYLVAGEADDPDREHPYWAVGELWRRPVGGIARAELHAFGITVFGPPPAAFVPPLPPAAVRAAARAELTGFWAGATARPELWLEDLYVDLGLTTLARVRATVTTGRLVTKREAIDDLPALGVPPDLAAEIRARREGRPTPLTEPQRRARAELARRLMVDGSAAVLALPDRES</sequence>
<evidence type="ECO:0000313" key="1">
    <source>
        <dbReference type="EMBL" id="GIJ03426.1"/>
    </source>
</evidence>
<organism evidence="1 2">
    <name type="scientific">Spirilliplanes yamanashiensis</name>
    <dbReference type="NCBI Taxonomy" id="42233"/>
    <lineage>
        <taxon>Bacteria</taxon>
        <taxon>Bacillati</taxon>
        <taxon>Actinomycetota</taxon>
        <taxon>Actinomycetes</taxon>
        <taxon>Micromonosporales</taxon>
        <taxon>Micromonosporaceae</taxon>
        <taxon>Spirilliplanes</taxon>
    </lineage>
</organism>
<name>A0A8J3Y7N2_9ACTN</name>
<keyword evidence="2" id="KW-1185">Reference proteome</keyword>
<accession>A0A8J3Y7N2</accession>
<protein>
    <submittedName>
        <fullName evidence="1">Nucleotidyltransferase</fullName>
    </submittedName>
</protein>
<reference evidence="1" key="1">
    <citation type="submission" date="2021-01" db="EMBL/GenBank/DDBJ databases">
        <title>Whole genome shotgun sequence of Spirilliplanes yamanashiensis NBRC 15828.</title>
        <authorList>
            <person name="Komaki H."/>
            <person name="Tamura T."/>
        </authorList>
    </citation>
    <scope>NUCLEOTIDE SEQUENCE</scope>
    <source>
        <strain evidence="1">NBRC 15828</strain>
    </source>
</reference>
<dbReference type="SUPFAM" id="SSF81301">
    <property type="entry name" value="Nucleotidyltransferase"/>
    <property type="match status" value="1"/>
</dbReference>
<comment type="caution">
    <text evidence="1">The sequence shown here is derived from an EMBL/GenBank/DDBJ whole genome shotgun (WGS) entry which is preliminary data.</text>
</comment>
<dbReference type="InterPro" id="IPR043519">
    <property type="entry name" value="NT_sf"/>
</dbReference>
<gene>
    <name evidence="1" type="ORF">Sya03_27780</name>
</gene>
<dbReference type="AlphaFoldDB" id="A0A8J3Y7N2"/>